<sequence length="74" mass="8073">MGSNISSTTTSIVTAGIDSYVCKLGDIEYERDSACFMKTICECHNEGLVVIKIFIKPEPGLSLPENRFCAKAPE</sequence>
<comment type="caution">
    <text evidence="1">The sequence shown here is derived from an EMBL/GenBank/DDBJ whole genome shotgun (WGS) entry which is preliminary data.</text>
</comment>
<gene>
    <name evidence="1" type="ORF">GMARGA_LOCUS21709</name>
</gene>
<evidence type="ECO:0000313" key="1">
    <source>
        <dbReference type="EMBL" id="CAG8794047.1"/>
    </source>
</evidence>
<reference evidence="1 2" key="1">
    <citation type="submission" date="2021-06" db="EMBL/GenBank/DDBJ databases">
        <authorList>
            <person name="Kallberg Y."/>
            <person name="Tangrot J."/>
            <person name="Rosling A."/>
        </authorList>
    </citation>
    <scope>NUCLEOTIDE SEQUENCE [LARGE SCALE GENOMIC DNA]</scope>
    <source>
        <strain evidence="1 2">120-4 pot B 10/14</strain>
    </source>
</reference>
<protein>
    <submittedName>
        <fullName evidence="1">26408_t:CDS:1</fullName>
    </submittedName>
</protein>
<accession>A0ABN7VSP4</accession>
<dbReference type="EMBL" id="CAJVQB010020282">
    <property type="protein sequence ID" value="CAG8794047.1"/>
    <property type="molecule type" value="Genomic_DNA"/>
</dbReference>
<name>A0ABN7VSP4_GIGMA</name>
<proteinExistence type="predicted"/>
<evidence type="ECO:0000313" key="2">
    <source>
        <dbReference type="Proteomes" id="UP000789901"/>
    </source>
</evidence>
<dbReference type="Proteomes" id="UP000789901">
    <property type="component" value="Unassembled WGS sequence"/>
</dbReference>
<organism evidence="1 2">
    <name type="scientific">Gigaspora margarita</name>
    <dbReference type="NCBI Taxonomy" id="4874"/>
    <lineage>
        <taxon>Eukaryota</taxon>
        <taxon>Fungi</taxon>
        <taxon>Fungi incertae sedis</taxon>
        <taxon>Mucoromycota</taxon>
        <taxon>Glomeromycotina</taxon>
        <taxon>Glomeromycetes</taxon>
        <taxon>Diversisporales</taxon>
        <taxon>Gigasporaceae</taxon>
        <taxon>Gigaspora</taxon>
    </lineage>
</organism>
<keyword evidence="2" id="KW-1185">Reference proteome</keyword>